<evidence type="ECO:0000313" key="4">
    <source>
        <dbReference type="Proteomes" id="UP000324091"/>
    </source>
</evidence>
<gene>
    <name evidence="3" type="ORF">D4764_03G0009750</name>
</gene>
<organism evidence="3 4">
    <name type="scientific">Takifugu flavidus</name>
    <name type="common">sansaifugu</name>
    <dbReference type="NCBI Taxonomy" id="433684"/>
    <lineage>
        <taxon>Eukaryota</taxon>
        <taxon>Metazoa</taxon>
        <taxon>Chordata</taxon>
        <taxon>Craniata</taxon>
        <taxon>Vertebrata</taxon>
        <taxon>Euteleostomi</taxon>
        <taxon>Actinopterygii</taxon>
        <taxon>Neopterygii</taxon>
        <taxon>Teleostei</taxon>
        <taxon>Neoteleostei</taxon>
        <taxon>Acanthomorphata</taxon>
        <taxon>Eupercaria</taxon>
        <taxon>Tetraodontiformes</taxon>
        <taxon>Tetradontoidea</taxon>
        <taxon>Tetraodontidae</taxon>
        <taxon>Takifugu</taxon>
    </lineage>
</organism>
<keyword evidence="2" id="KW-0472">Membrane</keyword>
<evidence type="ECO:0000313" key="3">
    <source>
        <dbReference type="EMBL" id="TWW63967.1"/>
    </source>
</evidence>
<dbReference type="Proteomes" id="UP000324091">
    <property type="component" value="Chromosome 3"/>
</dbReference>
<protein>
    <submittedName>
        <fullName evidence="3">Uncharacterized protein</fullName>
    </submittedName>
</protein>
<feature type="transmembrane region" description="Helical" evidence="2">
    <location>
        <begin position="12"/>
        <end position="35"/>
    </location>
</feature>
<name>A0A5C6NER9_9TELE</name>
<keyword evidence="2" id="KW-0812">Transmembrane</keyword>
<reference evidence="3 4" key="1">
    <citation type="submission" date="2019-04" db="EMBL/GenBank/DDBJ databases">
        <title>Chromosome genome assembly for Takifugu flavidus.</title>
        <authorList>
            <person name="Xiao S."/>
        </authorList>
    </citation>
    <scope>NUCLEOTIDE SEQUENCE [LARGE SCALE GENOMIC DNA]</scope>
    <source>
        <strain evidence="3">HTHZ2018</strain>
        <tissue evidence="3">Muscle</tissue>
    </source>
</reference>
<evidence type="ECO:0000256" key="1">
    <source>
        <dbReference type="SAM" id="MobiDB-lite"/>
    </source>
</evidence>
<dbReference type="AlphaFoldDB" id="A0A5C6NER9"/>
<feature type="region of interest" description="Disordered" evidence="1">
    <location>
        <begin position="57"/>
        <end position="81"/>
    </location>
</feature>
<evidence type="ECO:0000256" key="2">
    <source>
        <dbReference type="SAM" id="Phobius"/>
    </source>
</evidence>
<keyword evidence="4" id="KW-1185">Reference proteome</keyword>
<comment type="caution">
    <text evidence="3">The sequence shown here is derived from an EMBL/GenBank/DDBJ whole genome shotgun (WGS) entry which is preliminary data.</text>
</comment>
<proteinExistence type="predicted"/>
<dbReference type="EMBL" id="RHFK02000016">
    <property type="protein sequence ID" value="TWW63967.1"/>
    <property type="molecule type" value="Genomic_DNA"/>
</dbReference>
<keyword evidence="2" id="KW-1133">Transmembrane helix</keyword>
<accession>A0A5C6NER9</accession>
<sequence>MESEPVTPVPPPIGVAIGLGVGGGLIVLVLVLIIIHKVLTGVWFFQKDSMCWTPDFWKKSPDQPANAERKEEAEGMARDNN</sequence>